<sequence length="1052" mass="116346">MRSAAKIFYLAVFALSARTHAESHEGNTGLQYGHDKCALDPTAMVSDACVSYTTLDALNDQVYPLLQSITQETDFFSYYRLNLFNKVCPFWSDANSMCGNIACSVNTIESEEDIPLTWRAEELSKLEGPKAGHPGRRQQKERPSDRPLQGMLGENVGESCVVEYDDECDERDYCVPEDEGASSKGDYVSLVDNPERFTGYAGMGAHQVWDAIYRENCFLKPTSQLELSPHPQLGNLEAMNDFRSVLQQELKRPDRLPLDNECLEKRVFHRLISGMHASISTHLCWDYLNQTTGQWHPNLQCFKERLHDHPERISNLYFNYALVSRAVAKLQKHLKSYNYCTSDPEQDIQTREKVSKLTATLAERPQIFDENIMFQDPSALGLKEDFRNRFRNVSRLMDCVGCDKCRLWGKLQVNGYGTALKVLFEYDETKNGENPLLRRTELVALINTLGRISHSVAAVRSFHRAMEVGDGEVFSIPASIPSKDRGDKKTRRLLKDGGSTFYYENDDEDFVYISEKLPWERVRERRDDDTLWDDIKAEFSLVWDTYVYVLKSWANVPKTLGEIIVIEIARVWNYWLGLPVPPRAWKNDLAPTGLSLVFCPCETVEVPSHSRLSMASVSPPKPWERAGVSAGSVATTTPVTAGPATTMTASSPASAATTGAAPTSTSATPDLPSRPDTLNAVVNRTASNYSPYGASRLGTSPYGGYGGYGAYSSPYSRFGTMGSMYGGYGGYGGMYGGMGGMYGGGMPGDPNDPNSLTNSFSQSTQATFQMIESIVGAFGGFAQMLESTYMATHSSFFAMVSVAEQLGNLRNTLGSALGIFTLIRWFRTLIAKITGRPPPADATALTPAAFAAFLNGRSVAATLPDGSPAPPKPSKKPFFMFLIAVFGLPYLMGKLIKALARSQEEQRRQMMLGPNGEPAQQAPLDPSKLDFCRVLYDYTPEAQESSGIDLAVKKGDIVAVLGKTDPMGNASEWWRCRARDGRVGYLPGPYLETIQRRPQQQAITSGSEAHSRSNSLRAHVTEEVADATVKPELKGKMGDISPESFQKSAFYS</sequence>
<dbReference type="GO" id="GO:0016972">
    <property type="term" value="F:thiol oxidase activity"/>
    <property type="evidence" value="ECO:0007669"/>
    <property type="project" value="InterPro"/>
</dbReference>
<keyword evidence="20" id="KW-0576">Peroxisome</keyword>
<dbReference type="Pfam" id="PF07653">
    <property type="entry name" value="SH3_2"/>
    <property type="match status" value="1"/>
</dbReference>
<evidence type="ECO:0000256" key="7">
    <source>
        <dbReference type="ARBA" id="ARBA00022443"/>
    </source>
</evidence>
<keyword evidence="12" id="KW-0256">Endoplasmic reticulum</keyword>
<keyword evidence="16 29" id="KW-1133">Transmembrane helix</keyword>
<evidence type="ECO:0000256" key="26">
    <source>
        <dbReference type="ARBA" id="ARBA00065871"/>
    </source>
</evidence>
<reference evidence="32 33" key="1">
    <citation type="submission" date="2016-12" db="EMBL/GenBank/DDBJ databases">
        <title>The genomes of Aspergillus section Nigri reveals drivers in fungal speciation.</title>
        <authorList>
            <consortium name="DOE Joint Genome Institute"/>
            <person name="Vesth T.C."/>
            <person name="Nybo J."/>
            <person name="Theobald S."/>
            <person name="Brandl J."/>
            <person name="Frisvad J.C."/>
            <person name="Nielsen K.F."/>
            <person name="Lyhne E.K."/>
            <person name="Kogle M.E."/>
            <person name="Kuo A."/>
            <person name="Riley R."/>
            <person name="Clum A."/>
            <person name="Nolan M."/>
            <person name="Lipzen A."/>
            <person name="Salamov A."/>
            <person name="Henrissat B."/>
            <person name="Wiebenga A."/>
            <person name="De Vries R.P."/>
            <person name="Grigoriev I.V."/>
            <person name="Mortensen U.H."/>
            <person name="Andersen M.R."/>
            <person name="Baker S.E."/>
        </authorList>
    </citation>
    <scope>NUCLEOTIDE SEQUENCE [LARGE SCALE GENOMIC DNA]</scope>
    <source>
        <strain evidence="32 33">CBS 121591</strain>
    </source>
</reference>
<keyword evidence="15" id="KW-0249">Electron transport</keyword>
<dbReference type="PROSITE" id="PS50002">
    <property type="entry name" value="SH3"/>
    <property type="match status" value="1"/>
</dbReference>
<feature type="region of interest" description="Disordered" evidence="28">
    <location>
        <begin position="999"/>
        <end position="1052"/>
    </location>
</feature>
<evidence type="ECO:0000256" key="2">
    <source>
        <dbReference type="ARBA" id="ARBA00004367"/>
    </source>
</evidence>
<feature type="chain" id="PRO_5016283116" description="Peroxisomal membrane protein PEX13" evidence="30">
    <location>
        <begin position="22"/>
        <end position="1052"/>
    </location>
</feature>
<evidence type="ECO:0000256" key="1">
    <source>
        <dbReference type="ARBA" id="ARBA00001974"/>
    </source>
</evidence>
<dbReference type="Pfam" id="PF04137">
    <property type="entry name" value="ERO1"/>
    <property type="match status" value="1"/>
</dbReference>
<dbReference type="InterPro" id="IPR037192">
    <property type="entry name" value="ERO1-like_sf"/>
</dbReference>
<evidence type="ECO:0000256" key="14">
    <source>
        <dbReference type="ARBA" id="ARBA00022927"/>
    </source>
</evidence>
<dbReference type="PANTHER" id="PTHR12613">
    <property type="entry name" value="ERO1-RELATED"/>
    <property type="match status" value="1"/>
</dbReference>
<feature type="compositionally biased region" description="Polar residues" evidence="28">
    <location>
        <begin position="999"/>
        <end position="1016"/>
    </location>
</feature>
<dbReference type="RefSeq" id="XP_025491901.1">
    <property type="nucleotide sequence ID" value="XM_025636975.1"/>
</dbReference>
<proteinExistence type="inferred from homology"/>
<evidence type="ECO:0000256" key="15">
    <source>
        <dbReference type="ARBA" id="ARBA00022982"/>
    </source>
</evidence>
<protein>
    <recommendedName>
        <fullName evidence="25">Peroxisomal membrane protein PEX13</fullName>
    </recommendedName>
    <alternativeName>
        <fullName evidence="24">Peroxin-13</fullName>
    </alternativeName>
</protein>
<feature type="signal peptide" evidence="30">
    <location>
        <begin position="1"/>
        <end position="21"/>
    </location>
</feature>
<evidence type="ECO:0000256" key="5">
    <source>
        <dbReference type="ARBA" id="ARBA00008277"/>
    </source>
</evidence>
<feature type="compositionally biased region" description="Low complexity" evidence="28">
    <location>
        <begin position="629"/>
        <end position="669"/>
    </location>
</feature>
<dbReference type="SUPFAM" id="SSF110019">
    <property type="entry name" value="ERO1-like"/>
    <property type="match status" value="1"/>
</dbReference>
<evidence type="ECO:0000256" key="3">
    <source>
        <dbReference type="ARBA" id="ARBA00004549"/>
    </source>
</evidence>
<dbReference type="PANTHER" id="PTHR12613:SF0">
    <property type="entry name" value="ERO1-LIKE PROTEIN"/>
    <property type="match status" value="1"/>
</dbReference>
<dbReference type="FunFam" id="2.30.30.40:FF:000128">
    <property type="entry name" value="Peroxisomal membrane protein (Pex13)"/>
    <property type="match status" value="1"/>
</dbReference>
<feature type="domain" description="SH3" evidence="31">
    <location>
        <begin position="927"/>
        <end position="996"/>
    </location>
</feature>
<evidence type="ECO:0000256" key="11">
    <source>
        <dbReference type="ARBA" id="ARBA00022729"/>
    </source>
</evidence>
<dbReference type="GO" id="GO:0015035">
    <property type="term" value="F:protein-disulfide reductase activity"/>
    <property type="evidence" value="ECO:0007669"/>
    <property type="project" value="InterPro"/>
</dbReference>
<keyword evidence="14" id="KW-0653">Protein transport</keyword>
<evidence type="ECO:0000256" key="24">
    <source>
        <dbReference type="ARBA" id="ARBA00029693"/>
    </source>
</evidence>
<evidence type="ECO:0000256" key="10">
    <source>
        <dbReference type="ARBA" id="ARBA00022692"/>
    </source>
</evidence>
<dbReference type="InterPro" id="IPR001452">
    <property type="entry name" value="SH3_domain"/>
</dbReference>
<keyword evidence="17" id="KW-0560">Oxidoreductase</keyword>
<dbReference type="SMART" id="SM00326">
    <property type="entry name" value="SH3"/>
    <property type="match status" value="1"/>
</dbReference>
<evidence type="ECO:0000256" key="16">
    <source>
        <dbReference type="ARBA" id="ARBA00022989"/>
    </source>
</evidence>
<keyword evidence="19 29" id="KW-0472">Membrane</keyword>
<dbReference type="GO" id="GO:0005789">
    <property type="term" value="C:endoplasmic reticulum membrane"/>
    <property type="evidence" value="ECO:0007669"/>
    <property type="project" value="UniProtKB-SubCell"/>
</dbReference>
<comment type="similarity">
    <text evidence="4">Belongs to the peroxin-13 family.</text>
</comment>
<dbReference type="STRING" id="1448315.A0A319CDE4"/>
<dbReference type="CDD" id="cd11771">
    <property type="entry name" value="SH3_Pex13p_fungal"/>
    <property type="match status" value="1"/>
</dbReference>
<evidence type="ECO:0000256" key="12">
    <source>
        <dbReference type="ARBA" id="ARBA00022824"/>
    </source>
</evidence>
<dbReference type="VEuPathDB" id="FungiDB:BO82DRAFT_364876"/>
<dbReference type="AlphaFoldDB" id="A0A319CDE4"/>
<feature type="transmembrane region" description="Helical" evidence="29">
    <location>
        <begin position="878"/>
        <end position="900"/>
    </location>
</feature>
<dbReference type="GO" id="GO:0005778">
    <property type="term" value="C:peroxisomal membrane"/>
    <property type="evidence" value="ECO:0007669"/>
    <property type="project" value="UniProtKB-SubCell"/>
</dbReference>
<evidence type="ECO:0000256" key="29">
    <source>
        <dbReference type="SAM" id="Phobius"/>
    </source>
</evidence>
<evidence type="ECO:0000256" key="4">
    <source>
        <dbReference type="ARBA" id="ARBA00006033"/>
    </source>
</evidence>
<keyword evidence="11 30" id="KW-0732">Signal</keyword>
<organism evidence="32 33">
    <name type="scientific">Aspergillus uvarum CBS 121591</name>
    <dbReference type="NCBI Taxonomy" id="1448315"/>
    <lineage>
        <taxon>Eukaryota</taxon>
        <taxon>Fungi</taxon>
        <taxon>Dikarya</taxon>
        <taxon>Ascomycota</taxon>
        <taxon>Pezizomycotina</taxon>
        <taxon>Eurotiomycetes</taxon>
        <taxon>Eurotiomycetidae</taxon>
        <taxon>Eurotiales</taxon>
        <taxon>Aspergillaceae</taxon>
        <taxon>Aspergillus</taxon>
        <taxon>Aspergillus subgen. Circumdati</taxon>
    </lineage>
</organism>
<evidence type="ECO:0000313" key="32">
    <source>
        <dbReference type="EMBL" id="PYH81701.1"/>
    </source>
</evidence>
<dbReference type="GO" id="GO:0034975">
    <property type="term" value="P:protein folding in endoplasmic reticulum"/>
    <property type="evidence" value="ECO:0007669"/>
    <property type="project" value="InterPro"/>
</dbReference>
<comment type="subunit">
    <text evidence="6">May function both as a monomer and a homodimer.</text>
</comment>
<dbReference type="GO" id="GO:0016560">
    <property type="term" value="P:protein import into peroxisome matrix, docking"/>
    <property type="evidence" value="ECO:0007669"/>
    <property type="project" value="InterPro"/>
</dbReference>
<evidence type="ECO:0000256" key="9">
    <source>
        <dbReference type="ARBA" id="ARBA00022630"/>
    </source>
</evidence>
<evidence type="ECO:0000256" key="30">
    <source>
        <dbReference type="SAM" id="SignalP"/>
    </source>
</evidence>
<evidence type="ECO:0000256" key="27">
    <source>
        <dbReference type="PROSITE-ProRule" id="PRU00192"/>
    </source>
</evidence>
<keyword evidence="21" id="KW-1015">Disulfide bond</keyword>
<feature type="region of interest" description="Disordered" evidence="28">
    <location>
        <begin position="610"/>
        <end position="677"/>
    </location>
</feature>
<dbReference type="GO" id="GO:0071949">
    <property type="term" value="F:FAD binding"/>
    <property type="evidence" value="ECO:0007669"/>
    <property type="project" value="InterPro"/>
</dbReference>
<keyword evidence="18" id="KW-0811">Translocation</keyword>
<evidence type="ECO:0000256" key="18">
    <source>
        <dbReference type="ARBA" id="ARBA00023010"/>
    </source>
</evidence>
<gene>
    <name evidence="32" type="ORF">BO82DRAFT_364876</name>
</gene>
<dbReference type="OrthoDB" id="269384at2759"/>
<dbReference type="InterPro" id="IPR007266">
    <property type="entry name" value="Ero1"/>
</dbReference>
<name>A0A319CDE4_9EURO</name>
<comment type="cofactor">
    <cofactor evidence="1">
        <name>FAD</name>
        <dbReference type="ChEBI" id="CHEBI:57692"/>
    </cofactor>
</comment>
<evidence type="ECO:0000256" key="23">
    <source>
        <dbReference type="ARBA" id="ARBA00023284"/>
    </source>
</evidence>
<dbReference type="InterPro" id="IPR036028">
    <property type="entry name" value="SH3-like_dom_sf"/>
</dbReference>
<comment type="subcellular location">
    <subcellularLocation>
        <location evidence="2">Endoplasmic reticulum membrane</location>
        <topology evidence="2">Peripheral membrane protein</topology>
        <orientation evidence="2">Lumenal side</orientation>
    </subcellularLocation>
    <subcellularLocation>
        <location evidence="3">Peroxisome membrane</location>
        <topology evidence="3">Single-pass membrane protein</topology>
    </subcellularLocation>
</comment>
<evidence type="ECO:0000256" key="22">
    <source>
        <dbReference type="ARBA" id="ARBA00023180"/>
    </source>
</evidence>
<keyword evidence="33" id="KW-1185">Reference proteome</keyword>
<evidence type="ECO:0000256" key="21">
    <source>
        <dbReference type="ARBA" id="ARBA00023157"/>
    </source>
</evidence>
<evidence type="ECO:0000256" key="6">
    <source>
        <dbReference type="ARBA" id="ARBA00011802"/>
    </source>
</evidence>
<dbReference type="GeneID" id="37139716"/>
<dbReference type="Proteomes" id="UP000248340">
    <property type="component" value="Unassembled WGS sequence"/>
</dbReference>
<evidence type="ECO:0000256" key="13">
    <source>
        <dbReference type="ARBA" id="ARBA00022827"/>
    </source>
</evidence>
<evidence type="ECO:0000256" key="19">
    <source>
        <dbReference type="ARBA" id="ARBA00023136"/>
    </source>
</evidence>
<keyword evidence="23" id="KW-0676">Redox-active center</keyword>
<evidence type="ECO:0000259" key="31">
    <source>
        <dbReference type="PROSITE" id="PS50002"/>
    </source>
</evidence>
<feature type="compositionally biased region" description="Polar residues" evidence="28">
    <location>
        <begin position="1043"/>
        <end position="1052"/>
    </location>
</feature>
<dbReference type="EMBL" id="KZ821700">
    <property type="protein sequence ID" value="PYH81701.1"/>
    <property type="molecule type" value="Genomic_DNA"/>
</dbReference>
<comment type="subunit">
    <text evidence="26">Interacts (via SH3 domain) with PEX14 (via SH3-binding motif); forming the PEX13-PEX14 docking complex.</text>
</comment>
<dbReference type="Gene3D" id="2.30.30.40">
    <property type="entry name" value="SH3 Domains"/>
    <property type="match status" value="1"/>
</dbReference>
<evidence type="ECO:0000256" key="25">
    <source>
        <dbReference type="ARBA" id="ARBA00034535"/>
    </source>
</evidence>
<evidence type="ECO:0000256" key="17">
    <source>
        <dbReference type="ARBA" id="ARBA00023002"/>
    </source>
</evidence>
<keyword evidence="10 29" id="KW-0812">Transmembrane</keyword>
<evidence type="ECO:0000313" key="33">
    <source>
        <dbReference type="Proteomes" id="UP000248340"/>
    </source>
</evidence>
<evidence type="ECO:0000256" key="28">
    <source>
        <dbReference type="SAM" id="MobiDB-lite"/>
    </source>
</evidence>
<keyword evidence="9" id="KW-0285">Flavoprotein</keyword>
<keyword evidence="7 27" id="KW-0728">SH3 domain</keyword>
<keyword evidence="13" id="KW-0274">FAD</keyword>
<keyword evidence="22" id="KW-0325">Glycoprotein</keyword>
<feature type="region of interest" description="Disordered" evidence="28">
    <location>
        <begin position="126"/>
        <end position="150"/>
    </location>
</feature>
<dbReference type="InterPro" id="IPR007223">
    <property type="entry name" value="Peroxin-13_N"/>
</dbReference>
<keyword evidence="8" id="KW-0813">Transport</keyword>
<accession>A0A319CDE4</accession>
<evidence type="ECO:0000256" key="20">
    <source>
        <dbReference type="ARBA" id="ARBA00023140"/>
    </source>
</evidence>
<dbReference type="Pfam" id="PF04088">
    <property type="entry name" value="Peroxin-13_N"/>
    <property type="match status" value="1"/>
</dbReference>
<comment type="similarity">
    <text evidence="5">Belongs to the EROs family.</text>
</comment>
<evidence type="ECO:0000256" key="8">
    <source>
        <dbReference type="ARBA" id="ARBA00022448"/>
    </source>
</evidence>
<dbReference type="SUPFAM" id="SSF50044">
    <property type="entry name" value="SH3-domain"/>
    <property type="match status" value="1"/>
</dbReference>